<evidence type="ECO:0000313" key="4">
    <source>
        <dbReference type="Proteomes" id="UP000317365"/>
    </source>
</evidence>
<dbReference type="Gene3D" id="2.40.10.220">
    <property type="entry name" value="predicted glycosyltransferase like domains"/>
    <property type="match status" value="1"/>
</dbReference>
<dbReference type="PIRSF" id="PIRSF028141">
    <property type="entry name" value="C-di-GMP_BP_PA4608"/>
    <property type="match status" value="1"/>
</dbReference>
<dbReference type="InterPro" id="IPR027021">
    <property type="entry name" value="C-di-GMP_BP_PA4608"/>
</dbReference>
<comment type="subunit">
    <text evidence="1">Monomer in both c-di-GMP-bound and free forms.</text>
</comment>
<reference evidence="4" key="1">
    <citation type="submission" date="2019-02" db="EMBL/GenBank/DDBJ databases">
        <title>Complete genome sequence of Rhodoferax sp. Gr-4.</title>
        <authorList>
            <person name="Jin L."/>
        </authorList>
    </citation>
    <scope>NUCLEOTIDE SEQUENCE [LARGE SCALE GENOMIC DNA]</scope>
    <source>
        <strain evidence="4">Gr-4</strain>
    </source>
</reference>
<dbReference type="EMBL" id="CP036282">
    <property type="protein sequence ID" value="QDL55530.1"/>
    <property type="molecule type" value="Genomic_DNA"/>
</dbReference>
<dbReference type="Pfam" id="PF07238">
    <property type="entry name" value="PilZ"/>
    <property type="match status" value="1"/>
</dbReference>
<evidence type="ECO:0000313" key="3">
    <source>
        <dbReference type="EMBL" id="QDL55530.1"/>
    </source>
</evidence>
<name>A0A515ES96_9BURK</name>
<proteinExistence type="predicted"/>
<reference evidence="4" key="2">
    <citation type="journal article" date="2020" name="Int. J. Syst. Evol. Microbiol.">
        <title>Genomic insights into a novel species Rhodoferax aquaticus sp. nov., isolated from freshwater.</title>
        <authorList>
            <person name="Li T."/>
            <person name="Zhuo Y."/>
            <person name="Jin C.Z."/>
            <person name="Wu X."/>
            <person name="Ko S.R."/>
            <person name="Jin F.J."/>
            <person name="Ahn C.Y."/>
            <person name="Oh H.M."/>
            <person name="Lee H.G."/>
            <person name="Jin L."/>
        </authorList>
    </citation>
    <scope>NUCLEOTIDE SEQUENCE [LARGE SCALE GENOMIC DNA]</scope>
    <source>
        <strain evidence="4">Gr-4</strain>
    </source>
</reference>
<comment type="function">
    <text evidence="1">Binds the second messenger bis-(3'-5') cyclic dimeric guanosine monophosphate (c-di-GMP). Can bind two c-di-GMP molecules per monomer. May play a role in bacterial second-messenger regulated processes. Binding to c-di-GMP induces a conformational change of the C- and N-termini resulting in the exposure of a highly negative surface on one side of the protein to a possible effector protein.</text>
</comment>
<accession>A0A515ES96</accession>
<feature type="domain" description="PilZ" evidence="2">
    <location>
        <begin position="10"/>
        <end position="105"/>
    </location>
</feature>
<evidence type="ECO:0000256" key="1">
    <source>
        <dbReference type="PIRNR" id="PIRNR028141"/>
    </source>
</evidence>
<dbReference type="RefSeq" id="WP_142812686.1">
    <property type="nucleotide sequence ID" value="NZ_CP036282.1"/>
</dbReference>
<gene>
    <name evidence="3" type="ORF">EXZ61_15855</name>
</gene>
<keyword evidence="1" id="KW-0973">c-di-GMP</keyword>
<dbReference type="SUPFAM" id="SSF141371">
    <property type="entry name" value="PilZ domain-like"/>
    <property type="match status" value="1"/>
</dbReference>
<evidence type="ECO:0000259" key="2">
    <source>
        <dbReference type="Pfam" id="PF07238"/>
    </source>
</evidence>
<keyword evidence="4" id="KW-1185">Reference proteome</keyword>
<dbReference type="AlphaFoldDB" id="A0A515ES96"/>
<dbReference type="KEGG" id="rhg:EXZ61_15855"/>
<keyword evidence="1" id="KW-0547">Nucleotide-binding</keyword>
<dbReference type="GO" id="GO:0035438">
    <property type="term" value="F:cyclic-di-GMP binding"/>
    <property type="evidence" value="ECO:0007669"/>
    <property type="project" value="InterPro"/>
</dbReference>
<protein>
    <recommendedName>
        <fullName evidence="1">Cyclic diguanosine monophosphate-binding protein</fullName>
        <shortName evidence="1">c-di-GMP-binding protein</shortName>
    </recommendedName>
    <alternativeName>
        <fullName evidence="1">Pilz domain-containing protein</fullName>
    </alternativeName>
</protein>
<dbReference type="InterPro" id="IPR009875">
    <property type="entry name" value="PilZ_domain"/>
</dbReference>
<organism evidence="3 4">
    <name type="scientific">Rhodoferax aquaticus</name>
    <dbReference type="NCBI Taxonomy" id="2527691"/>
    <lineage>
        <taxon>Bacteria</taxon>
        <taxon>Pseudomonadati</taxon>
        <taxon>Pseudomonadota</taxon>
        <taxon>Betaproteobacteria</taxon>
        <taxon>Burkholderiales</taxon>
        <taxon>Comamonadaceae</taxon>
        <taxon>Rhodoferax</taxon>
    </lineage>
</organism>
<sequence>MTQTTSAGLRHYTRIPFAAAVLLHLPGKTLTVQLVDIALKGALVESDSKLDVVMQTKCRLELPMSQGGEGLMLTGKLVHQDGVRLGIECLDIDVTSLTRLRRLLELNTGDTERMHRELSHLFSSQ</sequence>
<dbReference type="Proteomes" id="UP000317365">
    <property type="component" value="Chromosome"/>
</dbReference>